<organism evidence="3 4">
    <name type="scientific">Ectothiorhodospira magna</name>
    <dbReference type="NCBI Taxonomy" id="867345"/>
    <lineage>
        <taxon>Bacteria</taxon>
        <taxon>Pseudomonadati</taxon>
        <taxon>Pseudomonadota</taxon>
        <taxon>Gammaproteobacteria</taxon>
        <taxon>Chromatiales</taxon>
        <taxon>Ectothiorhodospiraceae</taxon>
        <taxon>Ectothiorhodospira</taxon>
    </lineage>
</organism>
<dbReference type="AlphaFoldDB" id="A0A1H9F407"/>
<reference evidence="3 4" key="1">
    <citation type="submission" date="2016-10" db="EMBL/GenBank/DDBJ databases">
        <authorList>
            <person name="de Groot N.N."/>
        </authorList>
    </citation>
    <scope>NUCLEOTIDE SEQUENCE [LARGE SCALE GENOMIC DNA]</scope>
    <source>
        <strain evidence="3 4">B7-7</strain>
    </source>
</reference>
<dbReference type="GO" id="GO:0032297">
    <property type="term" value="P:negative regulation of DNA-templated DNA replication initiation"/>
    <property type="evidence" value="ECO:0007669"/>
    <property type="project" value="InterPro"/>
</dbReference>
<gene>
    <name evidence="3" type="ORF">SAMN05421693_1249</name>
</gene>
<dbReference type="EMBL" id="FOFO01000024">
    <property type="protein sequence ID" value="SEQ31958.1"/>
    <property type="molecule type" value="Genomic_DNA"/>
</dbReference>
<dbReference type="InterPro" id="IPR013317">
    <property type="entry name" value="DnaA_dom"/>
</dbReference>
<dbReference type="InterPro" id="IPR027417">
    <property type="entry name" value="P-loop_NTPase"/>
</dbReference>
<dbReference type="Gene3D" id="3.40.50.300">
    <property type="entry name" value="P-loop containing nucleotide triphosphate hydrolases"/>
    <property type="match status" value="1"/>
</dbReference>
<evidence type="ECO:0000313" key="3">
    <source>
        <dbReference type="EMBL" id="SEQ31958.1"/>
    </source>
</evidence>
<dbReference type="CDD" id="cd00009">
    <property type="entry name" value="AAA"/>
    <property type="match status" value="1"/>
</dbReference>
<evidence type="ECO:0000259" key="2">
    <source>
        <dbReference type="Pfam" id="PF22688"/>
    </source>
</evidence>
<dbReference type="InterPro" id="IPR055199">
    <property type="entry name" value="Hda_lid"/>
</dbReference>
<accession>A0A1H9F407</accession>
<name>A0A1H9F407_9GAMM</name>
<protein>
    <submittedName>
        <fullName evidence="3">Regulatory inactivation of DnaA Hda protein</fullName>
    </submittedName>
</protein>
<dbReference type="OrthoDB" id="9784878at2"/>
<dbReference type="PANTHER" id="PTHR30050:SF5">
    <property type="entry name" value="DNAA REGULATORY INACTIVATOR HDA"/>
    <property type="match status" value="1"/>
</dbReference>
<dbReference type="STRING" id="867345.SAMN05421693_1249"/>
<dbReference type="Proteomes" id="UP000199496">
    <property type="component" value="Unassembled WGS sequence"/>
</dbReference>
<dbReference type="PANTHER" id="PTHR30050">
    <property type="entry name" value="CHROMOSOMAL REPLICATION INITIATOR PROTEIN DNAA"/>
    <property type="match status" value="1"/>
</dbReference>
<dbReference type="InterPro" id="IPR017788">
    <property type="entry name" value="Hda"/>
</dbReference>
<dbReference type="Pfam" id="PF00308">
    <property type="entry name" value="Bac_DnaA"/>
    <property type="match status" value="1"/>
</dbReference>
<dbReference type="Gene3D" id="1.10.8.60">
    <property type="match status" value="1"/>
</dbReference>
<dbReference type="NCBIfam" id="TIGR03420">
    <property type="entry name" value="DnaA_homol_Hda"/>
    <property type="match status" value="1"/>
</dbReference>
<proteinExistence type="predicted"/>
<dbReference type="RefSeq" id="WP_090208466.1">
    <property type="nucleotide sequence ID" value="NZ_FOFO01000024.1"/>
</dbReference>
<keyword evidence="4" id="KW-1185">Reference proteome</keyword>
<evidence type="ECO:0000259" key="1">
    <source>
        <dbReference type="Pfam" id="PF00308"/>
    </source>
</evidence>
<dbReference type="SUPFAM" id="SSF52540">
    <property type="entry name" value="P-loop containing nucleoside triphosphate hydrolases"/>
    <property type="match status" value="1"/>
</dbReference>
<feature type="domain" description="Hda lid" evidence="2">
    <location>
        <begin position="165"/>
        <end position="229"/>
    </location>
</feature>
<feature type="domain" description="Chromosomal replication initiator protein DnaA ATPAse" evidence="1">
    <location>
        <begin position="16"/>
        <end position="75"/>
    </location>
</feature>
<sequence>MARQLTLDVTLRDGTDFQTFHPGEQGGLTLEAVRGLARGAGERQIYLFGDAGTGKTHLLQAACHEVAEWGGRVAYLPMGMTAGGGPDVLQGWDGVDLIALDELDRMPWEPDLEQALFNLINGVRDAGGRLLLASRTAPRLLPVALPDLGSRLFWGPVFQLRPLTDPQKCQALIARARQRGFDLSPEVCDYLLRHHRRDLPSLITLLEALDRESLAARRRLTVPFVKHVLDGG</sequence>
<dbReference type="GO" id="GO:0006270">
    <property type="term" value="P:DNA replication initiation"/>
    <property type="evidence" value="ECO:0007669"/>
    <property type="project" value="TreeGrafter"/>
</dbReference>
<dbReference type="Pfam" id="PF22688">
    <property type="entry name" value="Hda_lid"/>
    <property type="match status" value="1"/>
</dbReference>
<evidence type="ECO:0000313" key="4">
    <source>
        <dbReference type="Proteomes" id="UP000199496"/>
    </source>
</evidence>